<evidence type="ECO:0000256" key="1">
    <source>
        <dbReference type="SAM" id="SignalP"/>
    </source>
</evidence>
<gene>
    <name evidence="3" type="ORF">NG895_01170</name>
</gene>
<reference evidence="3" key="1">
    <citation type="submission" date="2022-06" db="EMBL/GenBank/DDBJ databases">
        <title>Aeoliella straminimaris, a novel planctomycete from sediments.</title>
        <authorList>
            <person name="Vitorino I.R."/>
            <person name="Lage O.M."/>
        </authorList>
    </citation>
    <scope>NUCLEOTIDE SEQUENCE</scope>
    <source>
        <strain evidence="3">ICT_H6.2</strain>
    </source>
</reference>
<dbReference type="Pfam" id="PF13483">
    <property type="entry name" value="Lactamase_B_3"/>
    <property type="match status" value="1"/>
</dbReference>
<evidence type="ECO:0000313" key="3">
    <source>
        <dbReference type="EMBL" id="MCO6042507.1"/>
    </source>
</evidence>
<feature type="domain" description="DinB-like" evidence="2">
    <location>
        <begin position="302"/>
        <end position="433"/>
    </location>
</feature>
<dbReference type="Gene3D" id="3.60.15.10">
    <property type="entry name" value="Ribonuclease Z/Hydroxyacylglutathione hydrolase-like"/>
    <property type="match status" value="1"/>
</dbReference>
<dbReference type="InterPro" id="IPR036866">
    <property type="entry name" value="RibonucZ/Hydroxyglut_hydro"/>
</dbReference>
<dbReference type="EMBL" id="JAMXLR010000004">
    <property type="protein sequence ID" value="MCO6042507.1"/>
    <property type="molecule type" value="Genomic_DNA"/>
</dbReference>
<evidence type="ECO:0000259" key="2">
    <source>
        <dbReference type="Pfam" id="PF12867"/>
    </source>
</evidence>
<dbReference type="Pfam" id="PF12867">
    <property type="entry name" value="DinB_2"/>
    <property type="match status" value="1"/>
</dbReference>
<dbReference type="InterPro" id="IPR024775">
    <property type="entry name" value="DinB-like"/>
</dbReference>
<comment type="caution">
    <text evidence="3">The sequence shown here is derived from an EMBL/GenBank/DDBJ whole genome shotgun (WGS) entry which is preliminary data.</text>
</comment>
<dbReference type="PANTHER" id="PTHR42967:SF1">
    <property type="entry name" value="MBL FOLD METALLO-HYDROLASE"/>
    <property type="match status" value="1"/>
</dbReference>
<dbReference type="RefSeq" id="WP_252850609.1">
    <property type="nucleotide sequence ID" value="NZ_JAMXLR010000004.1"/>
</dbReference>
<keyword evidence="4" id="KW-1185">Reference proteome</keyword>
<name>A0A9X2JES9_9BACT</name>
<dbReference type="AlphaFoldDB" id="A0A9X2JES9"/>
<keyword evidence="1" id="KW-0732">Signal</keyword>
<dbReference type="InterPro" id="IPR034660">
    <property type="entry name" value="DinB/YfiT-like"/>
</dbReference>
<dbReference type="PANTHER" id="PTHR42967">
    <property type="entry name" value="METAL DEPENDENT HYDROLASE"/>
    <property type="match status" value="1"/>
</dbReference>
<protein>
    <submittedName>
        <fullName evidence="3">MBL fold metallo-hydrolase</fullName>
    </submittedName>
</protein>
<organism evidence="3 4">
    <name type="scientific">Aeoliella straminimaris</name>
    <dbReference type="NCBI Taxonomy" id="2954799"/>
    <lineage>
        <taxon>Bacteria</taxon>
        <taxon>Pseudomonadati</taxon>
        <taxon>Planctomycetota</taxon>
        <taxon>Planctomycetia</taxon>
        <taxon>Pirellulales</taxon>
        <taxon>Lacipirellulaceae</taxon>
        <taxon>Aeoliella</taxon>
    </lineage>
</organism>
<dbReference type="Proteomes" id="UP001155241">
    <property type="component" value="Unassembled WGS sequence"/>
</dbReference>
<evidence type="ECO:0000313" key="4">
    <source>
        <dbReference type="Proteomes" id="UP001155241"/>
    </source>
</evidence>
<dbReference type="SUPFAM" id="SSF109854">
    <property type="entry name" value="DinB/YfiT-like putative metalloenzymes"/>
    <property type="match status" value="1"/>
</dbReference>
<accession>A0A9X2JES9</accession>
<sequence length="448" mass="50578">MRYLVSLILAVMFTVPSSAQYNAPSVASAKSDSHPVAIRWWGQGMVGIESWWDLTVVIDPYNDKIGYEVPELTADLVLVTHEHGDHNNVEAVKGEPVVSRGLNSSGEVHPIWKLLDRFANSSETEWWWRETKADSTKQTSHSVVVRSIPAWHDDTQGKQRGATALFKVEVDGVSILHCGDLGQSKLTDKQMFLIGPVDVMLLPVGGVYTIDGDSAWDIVEQVKPRIVIPIHYKTDKLKIPLEPVDKFVEHMPAGWELNKVSHNTLAVKASPKDAEAKHKLVVLDYKPWQPTGELAELMKEMDTACQESQKVFAPLTANQMSWQPPNGTHTPRWNAEHMMGRQLGFFSQIYSAIEPETFTHIDLNPAQMPPDFKPAHADWDGAEEARQMERANAYVRRFAYLLNGVDLDRPAPGSRWTLRRLLKQMDRHFGEHTANVEQKFQLEGWPAE</sequence>
<dbReference type="SUPFAM" id="SSF56281">
    <property type="entry name" value="Metallo-hydrolase/oxidoreductase"/>
    <property type="match status" value="1"/>
</dbReference>
<proteinExistence type="predicted"/>
<feature type="signal peptide" evidence="1">
    <location>
        <begin position="1"/>
        <end position="19"/>
    </location>
</feature>
<feature type="chain" id="PRO_5040855000" evidence="1">
    <location>
        <begin position="20"/>
        <end position="448"/>
    </location>
</feature>
<dbReference type="Gene3D" id="1.20.120.450">
    <property type="entry name" value="dinb family like domain"/>
    <property type="match status" value="1"/>
</dbReference>